<organism evidence="2 3">
    <name type="scientific">Streptomyces coacervatus</name>
    <dbReference type="NCBI Taxonomy" id="647381"/>
    <lineage>
        <taxon>Bacteria</taxon>
        <taxon>Bacillati</taxon>
        <taxon>Actinomycetota</taxon>
        <taxon>Actinomycetes</taxon>
        <taxon>Kitasatosporales</taxon>
        <taxon>Streptomycetaceae</taxon>
        <taxon>Streptomyces</taxon>
    </lineage>
</organism>
<accession>A0ABP7JPX1</accession>
<proteinExistence type="predicted"/>
<reference evidence="3" key="1">
    <citation type="journal article" date="2019" name="Int. J. Syst. Evol. Microbiol.">
        <title>The Global Catalogue of Microorganisms (GCM) 10K type strain sequencing project: providing services to taxonomists for standard genome sequencing and annotation.</title>
        <authorList>
            <consortium name="The Broad Institute Genomics Platform"/>
            <consortium name="The Broad Institute Genome Sequencing Center for Infectious Disease"/>
            <person name="Wu L."/>
            <person name="Ma J."/>
        </authorList>
    </citation>
    <scope>NUCLEOTIDE SEQUENCE [LARGE SCALE GENOMIC DNA]</scope>
    <source>
        <strain evidence="3">JCM 17138</strain>
    </source>
</reference>
<evidence type="ECO:0000313" key="2">
    <source>
        <dbReference type="EMBL" id="GAA3850883.1"/>
    </source>
</evidence>
<dbReference type="EMBL" id="BAABDE010000052">
    <property type="protein sequence ID" value="GAA3850883.1"/>
    <property type="molecule type" value="Genomic_DNA"/>
</dbReference>
<evidence type="ECO:0008006" key="4">
    <source>
        <dbReference type="Google" id="ProtNLM"/>
    </source>
</evidence>
<name>A0ABP7JPX1_9ACTN</name>
<feature type="region of interest" description="Disordered" evidence="1">
    <location>
        <begin position="65"/>
        <end position="96"/>
    </location>
</feature>
<evidence type="ECO:0000313" key="3">
    <source>
        <dbReference type="Proteomes" id="UP001501009"/>
    </source>
</evidence>
<sequence>MFADGRGRPLSIAWVTADAAYGQEWRFRRMLEEASVGYVLAVPKSQLVPRFGRIDHLFSQAPDEAWEQRSCGDGAKGPPGARITEAHGPHLAGHPR</sequence>
<evidence type="ECO:0000256" key="1">
    <source>
        <dbReference type="SAM" id="MobiDB-lite"/>
    </source>
</evidence>
<gene>
    <name evidence="2" type="ORF">GCM10022403_097990</name>
</gene>
<comment type="caution">
    <text evidence="2">The sequence shown here is derived from an EMBL/GenBank/DDBJ whole genome shotgun (WGS) entry which is preliminary data.</text>
</comment>
<dbReference type="Proteomes" id="UP001501009">
    <property type="component" value="Unassembled WGS sequence"/>
</dbReference>
<keyword evidence="3" id="KW-1185">Reference proteome</keyword>
<protein>
    <recommendedName>
        <fullName evidence="4">Transposase IS701-like DDE domain-containing protein</fullName>
    </recommendedName>
</protein>